<feature type="transmembrane region" description="Helical" evidence="6">
    <location>
        <begin position="212"/>
        <end position="231"/>
    </location>
</feature>
<dbReference type="GO" id="GO:0005384">
    <property type="term" value="F:manganese ion transmembrane transporter activity"/>
    <property type="evidence" value="ECO:0007669"/>
    <property type="project" value="TreeGrafter"/>
</dbReference>
<dbReference type="Pfam" id="PF01566">
    <property type="entry name" value="Nramp"/>
    <property type="match status" value="1"/>
</dbReference>
<keyword evidence="5 6" id="KW-0472">Membrane</keyword>
<dbReference type="Proteomes" id="UP001139263">
    <property type="component" value="Unassembled WGS sequence"/>
</dbReference>
<evidence type="ECO:0000256" key="6">
    <source>
        <dbReference type="SAM" id="Phobius"/>
    </source>
</evidence>
<feature type="transmembrane region" description="Helical" evidence="6">
    <location>
        <begin position="349"/>
        <end position="368"/>
    </location>
</feature>
<evidence type="ECO:0000313" key="8">
    <source>
        <dbReference type="Proteomes" id="UP001139263"/>
    </source>
</evidence>
<keyword evidence="8" id="KW-1185">Reference proteome</keyword>
<comment type="subcellular location">
    <subcellularLocation>
        <location evidence="1">Membrane</location>
        <topology evidence="1">Multi-pass membrane protein</topology>
    </subcellularLocation>
</comment>
<comment type="caution">
    <text evidence="7">The sequence shown here is derived from an EMBL/GenBank/DDBJ whole genome shotgun (WGS) entry which is preliminary data.</text>
</comment>
<dbReference type="PANTHER" id="PTHR11706">
    <property type="entry name" value="SOLUTE CARRIER PROTEIN FAMILY 11 MEMBER"/>
    <property type="match status" value="1"/>
</dbReference>
<proteinExistence type="predicted"/>
<keyword evidence="3 6" id="KW-0812">Transmembrane</keyword>
<organism evidence="7 8">
    <name type="scientific">Sulfoacidibacillus ferrooxidans</name>
    <dbReference type="NCBI Taxonomy" id="2005001"/>
    <lineage>
        <taxon>Bacteria</taxon>
        <taxon>Bacillati</taxon>
        <taxon>Bacillota</taxon>
        <taxon>Bacilli</taxon>
        <taxon>Bacillales</taxon>
        <taxon>Alicyclobacillaceae</taxon>
        <taxon>Sulfoacidibacillus</taxon>
    </lineage>
</organism>
<evidence type="ECO:0000256" key="5">
    <source>
        <dbReference type="ARBA" id="ARBA00023136"/>
    </source>
</evidence>
<evidence type="ECO:0000256" key="3">
    <source>
        <dbReference type="ARBA" id="ARBA00022692"/>
    </source>
</evidence>
<dbReference type="AlphaFoldDB" id="A0A9X1V8I3"/>
<accession>A0A9X1V8I3</accession>
<feature type="transmembrane region" description="Helical" evidence="6">
    <location>
        <begin position="38"/>
        <end position="62"/>
    </location>
</feature>
<feature type="transmembrane region" description="Helical" evidence="6">
    <location>
        <begin position="68"/>
        <end position="87"/>
    </location>
</feature>
<evidence type="ECO:0000313" key="7">
    <source>
        <dbReference type="EMBL" id="MCI0182884.1"/>
    </source>
</evidence>
<feature type="transmembrane region" description="Helical" evidence="6">
    <location>
        <begin position="136"/>
        <end position="161"/>
    </location>
</feature>
<feature type="transmembrane region" description="Helical" evidence="6">
    <location>
        <begin position="410"/>
        <end position="431"/>
    </location>
</feature>
<sequence length="440" mass="46882">MNLKTGSLTRCLADHGGLNLKTNTAAPSRFRGIAWKSFLLVMGPGMIVMLADSDVGSVITAAQCGAEWGYKLLLVQFILMPILYMVQELTVRLGIFTGKGHGELIRETFGPIWAWISLTGLTISAAGGLLTEFSGLAGVSVLFGIPRIVGVLLGAVFLLVVVYTGSYRRVERIALFVGLFELVFFGIAIISHPNLHTILVSLGQIPLTNSSYLFLISASIGAVIMPFMIFYQQSAVTDKGLGPDSYRHARLDTAIGAVVTQGIMAAVLIATAATIGRVHPDASLNTVGQLSQALTPFLGHQLGRDIFAIGMIGAGAVAAMVEALGFAWGFGEVTGVKHSLEHHVMEAPWFYGVFTCIVIVAAGVVILVHNLISLDIVVEVVNAFLLPLVLGLLVGLAIKSLPLEHRLRGWYKWVVIFTVILTAGLGVYGGLTVIPGFPTF</sequence>
<dbReference type="GO" id="GO:0034755">
    <property type="term" value="P:iron ion transmembrane transport"/>
    <property type="evidence" value="ECO:0007669"/>
    <property type="project" value="TreeGrafter"/>
</dbReference>
<dbReference type="EMBL" id="JALBUF010000002">
    <property type="protein sequence ID" value="MCI0182884.1"/>
    <property type="molecule type" value="Genomic_DNA"/>
</dbReference>
<dbReference type="PANTHER" id="PTHR11706:SF33">
    <property type="entry name" value="NATURAL RESISTANCE-ASSOCIATED MACROPHAGE PROTEIN 2"/>
    <property type="match status" value="1"/>
</dbReference>
<dbReference type="GO" id="GO:0005886">
    <property type="term" value="C:plasma membrane"/>
    <property type="evidence" value="ECO:0007669"/>
    <property type="project" value="TreeGrafter"/>
</dbReference>
<feature type="transmembrane region" description="Helical" evidence="6">
    <location>
        <begin position="306"/>
        <end position="328"/>
    </location>
</feature>
<protein>
    <submittedName>
        <fullName evidence="7">Divalent metal cation transporter MntH</fullName>
    </submittedName>
</protein>
<feature type="transmembrane region" description="Helical" evidence="6">
    <location>
        <begin position="173"/>
        <end position="192"/>
    </location>
</feature>
<name>A0A9X1V8I3_9BACL</name>
<evidence type="ECO:0000256" key="4">
    <source>
        <dbReference type="ARBA" id="ARBA00022989"/>
    </source>
</evidence>
<dbReference type="InterPro" id="IPR001046">
    <property type="entry name" value="NRAMP_fam"/>
</dbReference>
<reference evidence="7" key="1">
    <citation type="submission" date="2022-03" db="EMBL/GenBank/DDBJ databases">
        <title>Draft Genome Sequence of Firmicute Strain S0AB, a Heterotrophic Iron/Sulfur-Oxidizing Extreme Acidophile.</title>
        <authorList>
            <person name="Vergara E."/>
            <person name="Pakostova E."/>
            <person name="Johnson D.B."/>
            <person name="Holmes D.S."/>
        </authorList>
    </citation>
    <scope>NUCLEOTIDE SEQUENCE</scope>
    <source>
        <strain evidence="7">S0AB</strain>
    </source>
</reference>
<keyword evidence="4 6" id="KW-1133">Transmembrane helix</keyword>
<keyword evidence="2" id="KW-0813">Transport</keyword>
<dbReference type="GO" id="GO:0015086">
    <property type="term" value="F:cadmium ion transmembrane transporter activity"/>
    <property type="evidence" value="ECO:0007669"/>
    <property type="project" value="TreeGrafter"/>
</dbReference>
<gene>
    <name evidence="7" type="primary">mntH_3</name>
    <name evidence="7" type="ORF">MM817_01153</name>
</gene>
<evidence type="ECO:0000256" key="2">
    <source>
        <dbReference type="ARBA" id="ARBA00022448"/>
    </source>
</evidence>
<feature type="transmembrane region" description="Helical" evidence="6">
    <location>
        <begin position="251"/>
        <end position="275"/>
    </location>
</feature>
<evidence type="ECO:0000256" key="1">
    <source>
        <dbReference type="ARBA" id="ARBA00004141"/>
    </source>
</evidence>
<feature type="transmembrane region" description="Helical" evidence="6">
    <location>
        <begin position="108"/>
        <end position="130"/>
    </location>
</feature>
<feature type="transmembrane region" description="Helical" evidence="6">
    <location>
        <begin position="380"/>
        <end position="398"/>
    </location>
</feature>